<evidence type="ECO:0000313" key="1">
    <source>
        <dbReference type="EMBL" id="CAA2141260.1"/>
    </source>
</evidence>
<dbReference type="AlphaFoldDB" id="A0A679K2R6"/>
<proteinExistence type="predicted"/>
<dbReference type="RefSeq" id="WP_339161238.1">
    <property type="nucleotide sequence ID" value="NZ_LR743510.1"/>
</dbReference>
<keyword evidence="1" id="KW-0614">Plasmid</keyword>
<organism evidence="1">
    <name type="scientific">Methylobacterium bullatum</name>
    <dbReference type="NCBI Taxonomy" id="570505"/>
    <lineage>
        <taxon>Bacteria</taxon>
        <taxon>Pseudomonadati</taxon>
        <taxon>Pseudomonadota</taxon>
        <taxon>Alphaproteobacteria</taxon>
        <taxon>Hyphomicrobiales</taxon>
        <taxon>Methylobacteriaceae</taxon>
        <taxon>Methylobacterium</taxon>
    </lineage>
</organism>
<gene>
    <name evidence="1" type="ORF">MBLL_02539</name>
</gene>
<name>A0A679K2R6_9HYPH</name>
<sequence>MTSDAGTAPPPPAAGEAATFEAFSRAVQARFDAVVAADGHLFEVDAPDLGPLFLEHLPAERRPYHTCSCCLTFLRRFGSLVTVTKNGGIASALWSPDTVPDLYRPAVTAMMGAVTGAPIRSAFLASGETWGRPTAGGFPHFSLAVPETRRYGGIVVTARQAMAARREDFRTLSHALDVFDRRVVAQALTLLRAEALYRSEKVIGPAEFLLRLHDEVPRKAGPKRDAILWRAVANAPPGFCTPRGGMIGTLLADIAEGRDFATVKARFAAKMHPLAYQRPQAAPRAGTIAQAERLFAQLGLEPALRRRYAHLDEIPTIWRPRHGAAPAEATASHTASGIFGGLKARQAAVPEAVLDMPAQTVTWSKFARDVLPDAQRMWVFTAERMTFCGLVTAVNPDAPPLLQWDRPEARNPVSWYIYVNGSTPTRWRLPEGAWVPVTGATLLPVLWSGADRYRHHRTGAVLILDGAQDDAASGLCLFPEFLRSDLHGVRAVIEAYSKAHRIEGVEEGTANGLLVGQDGDHRIRVESAIGTATYRIDRWE</sequence>
<accession>A0A679K2R6</accession>
<protein>
    <submittedName>
        <fullName evidence="1">Uncharacterized protein</fullName>
    </submittedName>
</protein>
<dbReference type="EMBL" id="LR743510">
    <property type="protein sequence ID" value="CAA2141260.1"/>
    <property type="molecule type" value="Genomic_DNA"/>
</dbReference>
<geneLocation type="plasmid" evidence="1">
    <name>1</name>
</geneLocation>
<reference evidence="1" key="1">
    <citation type="submission" date="2019-12" db="EMBL/GenBank/DDBJ databases">
        <authorList>
            <person name="Cremers G."/>
        </authorList>
    </citation>
    <scope>NUCLEOTIDE SEQUENCE</scope>
    <source>
        <strain evidence="1">Mbul2</strain>
        <plasmid evidence="1">1</plasmid>
    </source>
</reference>